<dbReference type="RefSeq" id="WP_194978444.1">
    <property type="nucleotide sequence ID" value="NZ_JADMKS010000007.1"/>
</dbReference>
<feature type="chain" id="PRO_5041444933" evidence="4">
    <location>
        <begin position="21"/>
        <end position="572"/>
    </location>
</feature>
<keyword evidence="1" id="KW-1134">Transmembrane beta strand</keyword>
<reference evidence="7" key="1">
    <citation type="submission" date="2020-11" db="EMBL/GenBank/DDBJ databases">
        <authorList>
            <person name="Lee S.D."/>
        </authorList>
    </citation>
    <scope>NUCLEOTIDE SEQUENCE</scope>
    <source>
        <strain evidence="7">SAP-2</strain>
    </source>
</reference>
<dbReference type="EMBL" id="JADMKS010000007">
    <property type="protein sequence ID" value="MBF6638333.1"/>
    <property type="molecule type" value="Genomic_DNA"/>
</dbReference>
<dbReference type="InterPro" id="IPR051544">
    <property type="entry name" value="TPS_OM_transporter"/>
</dbReference>
<sequence length="572" mass="63893">MRIKTCIVVLMGSAIGYTSAEMFPTLIDPNNPAKLATPVSEPSMPKPSPKISLSTPKLSPAFTPSTLVEVKHLQFIGGTRYSLGELTQPFLKFVGKKVALSELLAAADSLTQRYHHDGYVLSYAYLPSDNFQDGVLKVGLVEGYVSSTQVHSDNTQVGIWLSKLSQKIMTEKPLTGDTFERYSLLMARTPDTKVTASAKNPDNIYGATVMDVEAKRTRNWNVVTSVDSRKGETDGVINATLSGLSQYGEQLGVATLLPLSGSTEKKYAGLNYQQYLGDDGLLMQLKGSYFQQNDKDFNTLQTLPNNINVDYKAKQTQYNGGFTLSYPLELTRKTQWTLSGGADYLYKKYNYDLKAAANGQDIPLEGINQYVRYPAVELSLNGYREYSQFYWNARFNVRQGIDSLGASRTTPNTDLTFTRWRFNGEGAYLFDKKWRLSTSWEGDWSDNNLPEPERASFGAMHYGRGYQDGEATGDYGFGGQVEMRYIHDLEQGVWLKTLQPYVVMDTAHTGFNQPGIRKQNLASYALGITLADNKHYSISVEAARPIADVPLDSNNRAWRFNATFTYNFNNDS</sequence>
<evidence type="ECO:0000313" key="8">
    <source>
        <dbReference type="Proteomes" id="UP000705283"/>
    </source>
</evidence>
<dbReference type="PANTHER" id="PTHR34597">
    <property type="entry name" value="SLR1661 PROTEIN"/>
    <property type="match status" value="1"/>
</dbReference>
<keyword evidence="4" id="KW-0732">Signal</keyword>
<keyword evidence="3" id="KW-0998">Cell outer membrane</keyword>
<dbReference type="AlphaFoldDB" id="A0AA40X4C2"/>
<organism evidence="7 8">
    <name type="scientific">Rouxiella silvae</name>
    <dbReference type="NCBI Taxonomy" id="1646373"/>
    <lineage>
        <taxon>Bacteria</taxon>
        <taxon>Pseudomonadati</taxon>
        <taxon>Pseudomonadota</taxon>
        <taxon>Gammaproteobacteria</taxon>
        <taxon>Enterobacterales</taxon>
        <taxon>Yersiniaceae</taxon>
        <taxon>Rouxiella</taxon>
    </lineage>
</organism>
<dbReference type="Gene3D" id="3.10.20.310">
    <property type="entry name" value="membrane protein fhac"/>
    <property type="match status" value="1"/>
</dbReference>
<evidence type="ECO:0000256" key="3">
    <source>
        <dbReference type="ARBA" id="ARBA00023237"/>
    </source>
</evidence>
<feature type="domain" description="Haemolysin activator HlyB C-terminal" evidence="5">
    <location>
        <begin position="206"/>
        <end position="529"/>
    </location>
</feature>
<protein>
    <submittedName>
        <fullName evidence="7">ShlB/FhaC/HecB family hemolysin secretion/activation protein</fullName>
    </submittedName>
</protein>
<evidence type="ECO:0000256" key="1">
    <source>
        <dbReference type="ARBA" id="ARBA00022452"/>
    </source>
</evidence>
<dbReference type="GO" id="GO:0008320">
    <property type="term" value="F:protein transmembrane transporter activity"/>
    <property type="evidence" value="ECO:0007669"/>
    <property type="project" value="TreeGrafter"/>
</dbReference>
<dbReference type="Gene3D" id="2.40.160.50">
    <property type="entry name" value="membrane protein fhac: a member of the omp85/tpsb transporter family"/>
    <property type="match status" value="1"/>
</dbReference>
<feature type="domain" description="Polypeptide-transport-associated ShlB-type" evidence="6">
    <location>
        <begin position="69"/>
        <end position="143"/>
    </location>
</feature>
<feature type="signal peptide" evidence="4">
    <location>
        <begin position="1"/>
        <end position="20"/>
    </location>
</feature>
<reference evidence="7" key="2">
    <citation type="submission" date="2022-09" db="EMBL/GenBank/DDBJ databases">
        <title>Rouxiella aceris sp. nov., isolated from tree sap and emended description of the genus Rhouxiella.</title>
        <authorList>
            <person name="Kim I.S."/>
        </authorList>
    </citation>
    <scope>NUCLEOTIDE SEQUENCE</scope>
    <source>
        <strain evidence="7">SAP-2</strain>
    </source>
</reference>
<evidence type="ECO:0000259" key="6">
    <source>
        <dbReference type="Pfam" id="PF08479"/>
    </source>
</evidence>
<dbReference type="InterPro" id="IPR013686">
    <property type="entry name" value="Polypept-transport_assoc_ShlB"/>
</dbReference>
<dbReference type="Proteomes" id="UP000705283">
    <property type="component" value="Unassembled WGS sequence"/>
</dbReference>
<evidence type="ECO:0000313" key="7">
    <source>
        <dbReference type="EMBL" id="MBF6638333.1"/>
    </source>
</evidence>
<evidence type="ECO:0000256" key="2">
    <source>
        <dbReference type="ARBA" id="ARBA00022692"/>
    </source>
</evidence>
<gene>
    <name evidence="7" type="ORF">ITX54_16835</name>
</gene>
<keyword evidence="1" id="KW-0472">Membrane</keyword>
<dbReference type="PANTHER" id="PTHR34597:SF6">
    <property type="entry name" value="BLR6126 PROTEIN"/>
    <property type="match status" value="1"/>
</dbReference>
<comment type="caution">
    <text evidence="7">The sequence shown here is derived from an EMBL/GenBank/DDBJ whole genome shotgun (WGS) entry which is preliminary data.</text>
</comment>
<accession>A0AA40X4C2</accession>
<keyword evidence="2" id="KW-0812">Transmembrane</keyword>
<name>A0AA40X4C2_9GAMM</name>
<proteinExistence type="predicted"/>
<dbReference type="GO" id="GO:0098046">
    <property type="term" value="C:type V protein secretion system complex"/>
    <property type="evidence" value="ECO:0007669"/>
    <property type="project" value="TreeGrafter"/>
</dbReference>
<evidence type="ECO:0000259" key="5">
    <source>
        <dbReference type="Pfam" id="PF03865"/>
    </source>
</evidence>
<dbReference type="InterPro" id="IPR005565">
    <property type="entry name" value="Hemolysn_activator_HlyB_C"/>
</dbReference>
<dbReference type="Pfam" id="PF08479">
    <property type="entry name" value="POTRA_2"/>
    <property type="match status" value="1"/>
</dbReference>
<evidence type="ECO:0000256" key="4">
    <source>
        <dbReference type="SAM" id="SignalP"/>
    </source>
</evidence>
<dbReference type="Pfam" id="PF03865">
    <property type="entry name" value="ShlB"/>
    <property type="match status" value="1"/>
</dbReference>
<dbReference type="GO" id="GO:0046819">
    <property type="term" value="P:protein secretion by the type V secretion system"/>
    <property type="evidence" value="ECO:0007669"/>
    <property type="project" value="TreeGrafter"/>
</dbReference>